<dbReference type="SUPFAM" id="SSF89372">
    <property type="entry name" value="Fucose-specific lectin"/>
    <property type="match status" value="1"/>
</dbReference>
<name>A6TQY4_ALKMQ</name>
<protein>
    <submittedName>
        <fullName evidence="2">Uncharacterized protein</fullName>
    </submittedName>
</protein>
<proteinExistence type="predicted"/>
<sequence>MRSTSLQHYLVEYKDNQLYYFYLDQNKQIISNIYKEDNRLVTQNEMVATNISTFSVDIDTQNKIHLICITQEGELRYYIYQNQHWDYRIISKLDIRSNIYRYLSIFVKGRYTHVFCTKTNLLNAMVSSIEHMYWDDKGINKSTMTTYLHGKYPSPYQIVVDSGDNLYILYKVFYKSNYQFYFSKFNILHKKWTSGELITNSQEDHSHPHMLIDRNHTLHIVWCSLEENNFIIKYKRKPQVSRSKSKWSRLYTLTNRNANHLSPVIMENEEKLMVFSMQNQHINEIYSKDFGETWSAVEKSTLHKLEDPILMKYCQLNPSESNYSVNSIYGEAENQLILLGLRTKNPVSTETFKKKPPNTKSETLKSTEAQDPPPLKTHTDPPEDMDMDSNQNPEKVTEEAIKPPIHEQYVTTDENFKKLITEVQDYINKIVVEIDKIDNIKGDLDNELSPNMNSHSSTISIDSLSHELKKVGSQLTELDHEKFLLQREVETCQKKLCQIEDKFIELKKSLLTLQEEICDYSCNDPSILNRIKTFFK</sequence>
<dbReference type="AlphaFoldDB" id="A6TQY4"/>
<accession>A6TQY4</accession>
<dbReference type="Gene3D" id="2.120.10.70">
    <property type="entry name" value="Fucose-specific lectin"/>
    <property type="match status" value="1"/>
</dbReference>
<reference evidence="3" key="1">
    <citation type="journal article" date="2016" name="Genome Announc.">
        <title>Complete genome sequence of Alkaliphilus metalliredigens strain QYMF, an alkaliphilic and metal-reducing bacterium isolated from borax-contaminated leachate ponds.</title>
        <authorList>
            <person name="Hwang C."/>
            <person name="Copeland A."/>
            <person name="Lucas S."/>
            <person name="Lapidus A."/>
            <person name="Barry K."/>
            <person name="Detter J.C."/>
            <person name="Glavina Del Rio T."/>
            <person name="Hammon N."/>
            <person name="Israni S."/>
            <person name="Dalin E."/>
            <person name="Tice H."/>
            <person name="Pitluck S."/>
            <person name="Chertkov O."/>
            <person name="Brettin T."/>
            <person name="Bruce D."/>
            <person name="Han C."/>
            <person name="Schmutz J."/>
            <person name="Larimer F."/>
            <person name="Land M.L."/>
            <person name="Hauser L."/>
            <person name="Kyrpides N."/>
            <person name="Mikhailova N."/>
            <person name="Ye Q."/>
            <person name="Zhou J."/>
            <person name="Richardson P."/>
            <person name="Fields M.W."/>
        </authorList>
    </citation>
    <scope>NUCLEOTIDE SEQUENCE [LARGE SCALE GENOMIC DNA]</scope>
    <source>
        <strain evidence="3">QYMF</strain>
    </source>
</reference>
<feature type="region of interest" description="Disordered" evidence="1">
    <location>
        <begin position="348"/>
        <end position="396"/>
    </location>
</feature>
<dbReference type="RefSeq" id="WP_012063577.1">
    <property type="nucleotide sequence ID" value="NC_009633.1"/>
</dbReference>
<dbReference type="EMBL" id="CP000724">
    <property type="protein sequence ID" value="ABR48602.1"/>
    <property type="molecule type" value="Genomic_DNA"/>
</dbReference>
<evidence type="ECO:0000256" key="1">
    <source>
        <dbReference type="SAM" id="MobiDB-lite"/>
    </source>
</evidence>
<organism evidence="2 3">
    <name type="scientific">Alkaliphilus metalliredigens (strain QYMF)</name>
    <dbReference type="NCBI Taxonomy" id="293826"/>
    <lineage>
        <taxon>Bacteria</taxon>
        <taxon>Bacillati</taxon>
        <taxon>Bacillota</taxon>
        <taxon>Clostridia</taxon>
        <taxon>Peptostreptococcales</taxon>
        <taxon>Natronincolaceae</taxon>
        <taxon>Alkaliphilus</taxon>
    </lineage>
</organism>
<evidence type="ECO:0000313" key="2">
    <source>
        <dbReference type="EMBL" id="ABR48602.1"/>
    </source>
</evidence>
<feature type="compositionally biased region" description="Polar residues" evidence="1">
    <location>
        <begin position="358"/>
        <end position="369"/>
    </location>
</feature>
<dbReference type="HOGENOM" id="CLU_556262_0_0_9"/>
<keyword evidence="3" id="KW-1185">Reference proteome</keyword>
<dbReference type="Proteomes" id="UP000001572">
    <property type="component" value="Chromosome"/>
</dbReference>
<dbReference type="STRING" id="293826.Amet_2448"/>
<dbReference type="OrthoDB" id="1707719at2"/>
<gene>
    <name evidence="2" type="ordered locus">Amet_2448</name>
</gene>
<evidence type="ECO:0000313" key="3">
    <source>
        <dbReference type="Proteomes" id="UP000001572"/>
    </source>
</evidence>
<dbReference type="eggNOG" id="COG2433">
    <property type="taxonomic scope" value="Bacteria"/>
</dbReference>
<dbReference type="KEGG" id="amt:Amet_2448"/>